<organism evidence="2 3">
    <name type="scientific">Heligmosomoides polygyrus</name>
    <name type="common">Parasitic roundworm</name>
    <dbReference type="NCBI Taxonomy" id="6339"/>
    <lineage>
        <taxon>Eukaryota</taxon>
        <taxon>Metazoa</taxon>
        <taxon>Ecdysozoa</taxon>
        <taxon>Nematoda</taxon>
        <taxon>Chromadorea</taxon>
        <taxon>Rhabditida</taxon>
        <taxon>Rhabditina</taxon>
        <taxon>Rhabditomorpha</taxon>
        <taxon>Strongyloidea</taxon>
        <taxon>Heligmosomidae</taxon>
        <taxon>Heligmosomoides</taxon>
    </lineage>
</organism>
<proteinExistence type="predicted"/>
<reference evidence="3" key="2">
    <citation type="submission" date="2019-09" db="UniProtKB">
        <authorList>
            <consortium name="WormBaseParasite"/>
        </authorList>
    </citation>
    <scope>IDENTIFICATION</scope>
</reference>
<name>A0A183G965_HELPZ</name>
<dbReference type="EMBL" id="UZAH01030703">
    <property type="protein sequence ID" value="VDP11700.1"/>
    <property type="molecule type" value="Genomic_DNA"/>
</dbReference>
<reference evidence="1 2" key="1">
    <citation type="submission" date="2018-11" db="EMBL/GenBank/DDBJ databases">
        <authorList>
            <consortium name="Pathogen Informatics"/>
        </authorList>
    </citation>
    <scope>NUCLEOTIDE SEQUENCE [LARGE SCALE GENOMIC DNA]</scope>
</reference>
<evidence type="ECO:0000313" key="1">
    <source>
        <dbReference type="EMBL" id="VDP11700.1"/>
    </source>
</evidence>
<accession>A0A3P8B3L4</accession>
<keyword evidence="2" id="KW-1185">Reference proteome</keyword>
<sequence>MIYLAPSVKVCQVTSARVLAQYVLAVGVFVMSEEMVVMVSLSIVNEGDALAIIDHNWKGRGRARQLDGWHPDC</sequence>
<dbReference type="AlphaFoldDB" id="A0A183G965"/>
<evidence type="ECO:0000313" key="2">
    <source>
        <dbReference type="Proteomes" id="UP000050761"/>
    </source>
</evidence>
<dbReference type="WBParaSite" id="HPBE_0001846901-mRNA-1">
    <property type="protein sequence ID" value="HPBE_0001846901-mRNA-1"/>
    <property type="gene ID" value="HPBE_0001846901"/>
</dbReference>
<accession>A0A183G965</accession>
<dbReference type="Proteomes" id="UP000050761">
    <property type="component" value="Unassembled WGS sequence"/>
</dbReference>
<gene>
    <name evidence="1" type="ORF">HPBE_LOCUS18468</name>
</gene>
<evidence type="ECO:0000313" key="3">
    <source>
        <dbReference type="WBParaSite" id="HPBE_0001846901-mRNA-1"/>
    </source>
</evidence>
<protein>
    <submittedName>
        <fullName evidence="1 3">Uncharacterized protein</fullName>
    </submittedName>
</protein>